<dbReference type="PROSITE" id="PS50088">
    <property type="entry name" value="ANK_REPEAT"/>
    <property type="match status" value="2"/>
</dbReference>
<dbReference type="SMART" id="SM00248">
    <property type="entry name" value="ANK"/>
    <property type="match status" value="6"/>
</dbReference>
<name>A0A6G6AB27_9VIRU</name>
<organism evidence="3">
    <name type="scientific">Borely moumouvirus</name>
    <dbReference type="NCBI Taxonomy" id="2712067"/>
    <lineage>
        <taxon>Viruses</taxon>
        <taxon>Varidnaviria</taxon>
        <taxon>Bamfordvirae</taxon>
        <taxon>Nucleocytoviricota</taxon>
        <taxon>Megaviricetes</taxon>
        <taxon>Imitervirales</taxon>
        <taxon>Mimiviridae</taxon>
        <taxon>Megamimivirinae</taxon>
        <taxon>Moumouvirus</taxon>
    </lineage>
</organism>
<evidence type="ECO:0000256" key="1">
    <source>
        <dbReference type="ARBA" id="ARBA00022737"/>
    </source>
</evidence>
<evidence type="ECO:0000256" key="2">
    <source>
        <dbReference type="ARBA" id="ARBA00023043"/>
    </source>
</evidence>
<dbReference type="PANTHER" id="PTHR24188:SF29">
    <property type="entry name" value="GH09064P"/>
    <property type="match status" value="1"/>
</dbReference>
<dbReference type="Pfam" id="PF12796">
    <property type="entry name" value="Ank_2"/>
    <property type="match status" value="2"/>
</dbReference>
<reference evidence="3" key="1">
    <citation type="submission" date="2019-07" db="EMBL/GenBank/DDBJ databases">
        <title>The discovery of a new lineage B mimivirus raises questions about particles surface fibrils.</title>
        <authorList>
            <person name="Silva L.K.S."/>
            <person name="Rodrigues R.A.L."/>
            <person name="Andrade A.C.S.P."/>
            <person name="Hikida H."/>
            <person name="Andreani J."/>
            <person name="Levasseur A."/>
            <person name="La Scola B."/>
            <person name="Abrahao J.S."/>
        </authorList>
    </citation>
    <scope>NUCLEOTIDE SEQUENCE</scope>
    <source>
        <strain evidence="3">B60</strain>
    </source>
</reference>
<proteinExistence type="predicted"/>
<keyword evidence="1" id="KW-0677">Repeat</keyword>
<keyword evidence="2" id="KW-0040">ANK repeat</keyword>
<sequence length="340" mass="39027">MSKLYFKLIKDSGCNFDNSIKYEEGLCIINDFRINDHDWILSEELNFIDIDKIWGHLHDCIYLYDVFLPIDNIELKIHDYGNGTYSANMIILKNKKDLRDIQTWKYLLSLEIGIHGLSLKWACENGVLNVVKYLVDYGIDICHRNHALDIACEYGHIDIIKYLIENDTNVKNSALFNASINGHLGVVIYLTDYGLKINEEMFDFICATGQIEIIKYIINNGTDISMYTQTLKRSIACGKLEVIKYLVENYVSIKKIDNALLQACFRGFLDIVQYLVDCGANIHAKNNWAIISASEFGHLEVVKYLVKNGADIHAENNYALKKALEKNHTDVVQYLIECDI</sequence>
<dbReference type="PANTHER" id="PTHR24188">
    <property type="entry name" value="ANKYRIN REPEAT PROTEIN"/>
    <property type="match status" value="1"/>
</dbReference>
<accession>A0A6G6AB27</accession>
<dbReference type="PROSITE" id="PS50297">
    <property type="entry name" value="ANK_REP_REGION"/>
    <property type="match status" value="1"/>
</dbReference>
<dbReference type="SUPFAM" id="SSF48403">
    <property type="entry name" value="Ankyrin repeat"/>
    <property type="match status" value="1"/>
</dbReference>
<protein>
    <submittedName>
        <fullName evidence="3">Ankyrin repeat-containing protein</fullName>
    </submittedName>
</protein>
<dbReference type="InterPro" id="IPR036770">
    <property type="entry name" value="Ankyrin_rpt-contain_sf"/>
</dbReference>
<evidence type="ECO:0000313" key="3">
    <source>
        <dbReference type="EMBL" id="QID05757.1"/>
    </source>
</evidence>
<dbReference type="InterPro" id="IPR002110">
    <property type="entry name" value="Ankyrin_rpt"/>
</dbReference>
<dbReference type="Gene3D" id="1.25.40.20">
    <property type="entry name" value="Ankyrin repeat-containing domain"/>
    <property type="match status" value="2"/>
</dbReference>
<dbReference type="EMBL" id="MN175499">
    <property type="protein sequence ID" value="QID05757.1"/>
    <property type="molecule type" value="Genomic_DNA"/>
</dbReference>